<keyword evidence="9" id="KW-0347">Helicase</keyword>
<dbReference type="SUPFAM" id="SSF69065">
    <property type="entry name" value="RNase III domain-like"/>
    <property type="match status" value="2"/>
</dbReference>
<dbReference type="CDD" id="cd18034">
    <property type="entry name" value="DEXHc_dicer"/>
    <property type="match status" value="1"/>
</dbReference>
<feature type="domain" description="RNase III" evidence="19">
    <location>
        <begin position="1068"/>
        <end position="1187"/>
    </location>
</feature>
<evidence type="ECO:0000256" key="3">
    <source>
        <dbReference type="ARBA" id="ARBA00020797"/>
    </source>
</evidence>
<keyword evidence="5" id="KW-0479">Metal-binding</keyword>
<dbReference type="Proteomes" id="UP000193689">
    <property type="component" value="Unassembled WGS sequence"/>
</dbReference>
<dbReference type="PROSITE" id="PS50821">
    <property type="entry name" value="PAZ"/>
    <property type="match status" value="1"/>
</dbReference>
<evidence type="ECO:0000256" key="8">
    <source>
        <dbReference type="ARBA" id="ARBA00022801"/>
    </source>
</evidence>
<keyword evidence="4" id="KW-0930">Antiviral protein</keyword>
<dbReference type="PROSITE" id="PS51327">
    <property type="entry name" value="DICER_DSRBF"/>
    <property type="match status" value="1"/>
</dbReference>
<dbReference type="InterPro" id="IPR003100">
    <property type="entry name" value="PAZ_dom"/>
</dbReference>
<comment type="cofactor">
    <cofactor evidence="2">
        <name>Mg(2+)</name>
        <dbReference type="ChEBI" id="CHEBI:18420"/>
    </cofactor>
</comment>
<dbReference type="GO" id="GO:0005737">
    <property type="term" value="C:cytoplasm"/>
    <property type="evidence" value="ECO:0007669"/>
    <property type="project" value="TreeGrafter"/>
</dbReference>
<keyword evidence="6" id="KW-0677">Repeat</keyword>
<dbReference type="InterPro" id="IPR014001">
    <property type="entry name" value="Helicase_ATP-bd"/>
</dbReference>
<evidence type="ECO:0000256" key="11">
    <source>
        <dbReference type="ARBA" id="ARBA00022840"/>
    </source>
</evidence>
<dbReference type="GO" id="GO:0051607">
    <property type="term" value="P:defense response to virus"/>
    <property type="evidence" value="ECO:0007669"/>
    <property type="project" value="UniProtKB-KW"/>
</dbReference>
<gene>
    <name evidence="24" type="ORF">BCR38DRAFT_345508</name>
</gene>
<dbReference type="InParanoid" id="A0A1Y2DUC0"/>
<dbReference type="InterPro" id="IPR001650">
    <property type="entry name" value="Helicase_C-like"/>
</dbReference>
<dbReference type="GO" id="GO:0005634">
    <property type="term" value="C:nucleus"/>
    <property type="evidence" value="ECO:0007669"/>
    <property type="project" value="TreeGrafter"/>
</dbReference>
<dbReference type="SMART" id="SM00490">
    <property type="entry name" value="HELICc"/>
    <property type="match status" value="1"/>
</dbReference>
<evidence type="ECO:0000256" key="13">
    <source>
        <dbReference type="ARBA" id="ARBA00022884"/>
    </source>
</evidence>
<dbReference type="InterPro" id="IPR056755">
    <property type="entry name" value="DSRM_2"/>
</dbReference>
<evidence type="ECO:0000259" key="23">
    <source>
        <dbReference type="PROSITE" id="PS51327"/>
    </source>
</evidence>
<dbReference type="Pfam" id="PF24995">
    <property type="entry name" value="DSRM_2"/>
    <property type="match status" value="1"/>
</dbReference>
<dbReference type="SUPFAM" id="SSF52540">
    <property type="entry name" value="P-loop containing nucleoside triphosphate hydrolases"/>
    <property type="match status" value="1"/>
</dbReference>
<feature type="domain" description="Dicer dsRNA-binding fold" evidence="23">
    <location>
        <begin position="627"/>
        <end position="717"/>
    </location>
</feature>
<accession>A0A1Y2DUC0</accession>
<keyword evidence="11" id="KW-0067">ATP-binding</keyword>
<reference evidence="24 25" key="1">
    <citation type="submission" date="2016-07" db="EMBL/GenBank/DDBJ databases">
        <title>Pervasive Adenine N6-methylation of Active Genes in Fungi.</title>
        <authorList>
            <consortium name="DOE Joint Genome Institute"/>
            <person name="Mondo S.J."/>
            <person name="Dannebaum R.O."/>
            <person name="Kuo R.C."/>
            <person name="Labutti K."/>
            <person name="Haridas S."/>
            <person name="Kuo A."/>
            <person name="Salamov A."/>
            <person name="Ahrendt S.R."/>
            <person name="Lipzen A."/>
            <person name="Sullivan W."/>
            <person name="Andreopoulos W.B."/>
            <person name="Clum A."/>
            <person name="Lindquist E."/>
            <person name="Daum C."/>
            <person name="Ramamoorthy G.K."/>
            <person name="Gryganskyi A."/>
            <person name="Culley D."/>
            <person name="Magnuson J.K."/>
            <person name="James T.Y."/>
            <person name="O'Malley M.A."/>
            <person name="Stajich J.E."/>
            <person name="Spatafora J.W."/>
            <person name="Visel A."/>
            <person name="Grigoriev I.V."/>
        </authorList>
    </citation>
    <scope>NUCLEOTIDE SEQUENCE [LARGE SCALE GENOMIC DNA]</scope>
    <source>
        <strain evidence="24 25">CBS 129021</strain>
    </source>
</reference>
<protein>
    <recommendedName>
        <fullName evidence="3">Dicer-like protein 1</fullName>
    </recommendedName>
</protein>
<dbReference type="GO" id="GO:0003723">
    <property type="term" value="F:RNA binding"/>
    <property type="evidence" value="ECO:0007669"/>
    <property type="project" value="UniProtKB-UniRule"/>
</dbReference>
<dbReference type="GO" id="GO:0030422">
    <property type="term" value="P:siRNA processing"/>
    <property type="evidence" value="ECO:0007669"/>
    <property type="project" value="TreeGrafter"/>
</dbReference>
<organism evidence="24 25">
    <name type="scientific">Pseudomassariella vexata</name>
    <dbReference type="NCBI Taxonomy" id="1141098"/>
    <lineage>
        <taxon>Eukaryota</taxon>
        <taxon>Fungi</taxon>
        <taxon>Dikarya</taxon>
        <taxon>Ascomycota</taxon>
        <taxon>Pezizomycotina</taxon>
        <taxon>Sordariomycetes</taxon>
        <taxon>Xylariomycetidae</taxon>
        <taxon>Amphisphaeriales</taxon>
        <taxon>Pseudomassariaceae</taxon>
        <taxon>Pseudomassariella</taxon>
    </lineage>
</organism>
<feature type="domain" description="Helicase C-terminal" evidence="22">
    <location>
        <begin position="429"/>
        <end position="586"/>
    </location>
</feature>
<dbReference type="InterPro" id="IPR027417">
    <property type="entry name" value="P-loop_NTPase"/>
</dbReference>
<keyword evidence="14" id="KW-0051">Antiviral defense</keyword>
<keyword evidence="10" id="KW-0862">Zinc</keyword>
<dbReference type="Pfam" id="PF00271">
    <property type="entry name" value="Helicase_C"/>
    <property type="match status" value="1"/>
</dbReference>
<evidence type="ECO:0000259" key="19">
    <source>
        <dbReference type="PROSITE" id="PS50142"/>
    </source>
</evidence>
<dbReference type="InterPro" id="IPR036389">
    <property type="entry name" value="RNase_III_sf"/>
</dbReference>
<evidence type="ECO:0000256" key="4">
    <source>
        <dbReference type="ARBA" id="ARBA00022721"/>
    </source>
</evidence>
<dbReference type="STRING" id="1141098.A0A1Y2DUC0"/>
<name>A0A1Y2DUC0_9PEZI</name>
<comment type="caution">
    <text evidence="24">The sequence shown here is derived from an EMBL/GenBank/DDBJ whole genome shotgun (WGS) entry which is preliminary data.</text>
</comment>
<evidence type="ECO:0000256" key="15">
    <source>
        <dbReference type="ARBA" id="ARBA00023211"/>
    </source>
</evidence>
<dbReference type="PROSITE" id="PS51192">
    <property type="entry name" value="HELICASE_ATP_BIND_1"/>
    <property type="match status" value="1"/>
</dbReference>
<dbReference type="Pfam" id="PF03368">
    <property type="entry name" value="Dicer_dimer"/>
    <property type="match status" value="1"/>
</dbReference>
<comment type="similarity">
    <text evidence="16 17">Belongs to the helicase family. Dicer subfamily.</text>
</comment>
<keyword evidence="8" id="KW-0378">Hydrolase</keyword>
<dbReference type="GO" id="GO:0050688">
    <property type="term" value="P:regulation of defense response to virus"/>
    <property type="evidence" value="ECO:0007669"/>
    <property type="project" value="UniProtKB-KW"/>
</dbReference>
<dbReference type="PANTHER" id="PTHR14950:SF62">
    <property type="entry name" value="DICER-LIKE PROTEIN 1"/>
    <property type="match status" value="1"/>
</dbReference>
<dbReference type="SMART" id="SM00535">
    <property type="entry name" value="RIBOc"/>
    <property type="match status" value="2"/>
</dbReference>
<dbReference type="GO" id="GO:0046872">
    <property type="term" value="F:metal ion binding"/>
    <property type="evidence" value="ECO:0007669"/>
    <property type="project" value="UniProtKB-KW"/>
</dbReference>
<evidence type="ECO:0000259" key="22">
    <source>
        <dbReference type="PROSITE" id="PS51194"/>
    </source>
</evidence>
<evidence type="ECO:0000313" key="25">
    <source>
        <dbReference type="Proteomes" id="UP000193689"/>
    </source>
</evidence>
<dbReference type="GeneID" id="63772397"/>
<evidence type="ECO:0000256" key="10">
    <source>
        <dbReference type="ARBA" id="ARBA00022833"/>
    </source>
</evidence>
<dbReference type="CDD" id="cd00593">
    <property type="entry name" value="RIBOc"/>
    <property type="match status" value="2"/>
</dbReference>
<evidence type="ECO:0000256" key="2">
    <source>
        <dbReference type="ARBA" id="ARBA00001946"/>
    </source>
</evidence>
<evidence type="ECO:0000259" key="21">
    <source>
        <dbReference type="PROSITE" id="PS51192"/>
    </source>
</evidence>
<dbReference type="CDD" id="cd18802">
    <property type="entry name" value="SF2_C_dicer"/>
    <property type="match status" value="1"/>
</dbReference>
<feature type="domain" description="Helicase ATP-binding" evidence="21">
    <location>
        <begin position="102"/>
        <end position="285"/>
    </location>
</feature>
<evidence type="ECO:0000256" key="12">
    <source>
        <dbReference type="ARBA" id="ARBA00022842"/>
    </source>
</evidence>
<dbReference type="Gene3D" id="3.40.50.300">
    <property type="entry name" value="P-loop containing nucleotide triphosphate hydrolases"/>
    <property type="match status" value="2"/>
</dbReference>
<feature type="domain" description="PAZ" evidence="20">
    <location>
        <begin position="862"/>
        <end position="1000"/>
    </location>
</feature>
<evidence type="ECO:0000256" key="9">
    <source>
        <dbReference type="ARBA" id="ARBA00022806"/>
    </source>
</evidence>
<dbReference type="GO" id="GO:0003677">
    <property type="term" value="F:DNA binding"/>
    <property type="evidence" value="ECO:0007669"/>
    <property type="project" value="InterPro"/>
</dbReference>
<dbReference type="GO" id="GO:0004386">
    <property type="term" value="F:helicase activity"/>
    <property type="evidence" value="ECO:0007669"/>
    <property type="project" value="UniProtKB-KW"/>
</dbReference>
<feature type="compositionally biased region" description="Basic and acidic residues" evidence="18">
    <location>
        <begin position="34"/>
        <end position="46"/>
    </location>
</feature>
<dbReference type="Gene3D" id="3.30.160.380">
    <property type="entry name" value="Dicer dimerisation domain"/>
    <property type="match status" value="1"/>
</dbReference>
<dbReference type="Gene3D" id="1.10.1520.10">
    <property type="entry name" value="Ribonuclease III domain"/>
    <property type="match status" value="2"/>
</dbReference>
<dbReference type="InterPro" id="IPR038248">
    <property type="entry name" value="Dicer_dimer_sf"/>
</dbReference>
<dbReference type="InterPro" id="IPR006935">
    <property type="entry name" value="Helicase/UvrB_N"/>
</dbReference>
<keyword evidence="13 17" id="KW-0694">RNA-binding</keyword>
<evidence type="ECO:0000256" key="14">
    <source>
        <dbReference type="ARBA" id="ARBA00023118"/>
    </source>
</evidence>
<dbReference type="GO" id="GO:0004525">
    <property type="term" value="F:ribonuclease III activity"/>
    <property type="evidence" value="ECO:0007669"/>
    <property type="project" value="InterPro"/>
</dbReference>
<evidence type="ECO:0000256" key="5">
    <source>
        <dbReference type="ARBA" id="ARBA00022723"/>
    </source>
</evidence>
<dbReference type="EMBL" id="MCFJ01000008">
    <property type="protein sequence ID" value="ORY62880.1"/>
    <property type="molecule type" value="Genomic_DNA"/>
</dbReference>
<proteinExistence type="inferred from homology"/>
<dbReference type="PROSITE" id="PS51194">
    <property type="entry name" value="HELICASE_CTER"/>
    <property type="match status" value="1"/>
</dbReference>
<dbReference type="Pfam" id="PF04851">
    <property type="entry name" value="ResIII"/>
    <property type="match status" value="1"/>
</dbReference>
<dbReference type="Pfam" id="PF00636">
    <property type="entry name" value="Ribonuclease_3"/>
    <property type="match status" value="2"/>
</dbReference>
<dbReference type="InterPro" id="IPR005034">
    <property type="entry name" value="Dicer_dimerisation"/>
</dbReference>
<dbReference type="PANTHER" id="PTHR14950">
    <property type="entry name" value="DICER-RELATED"/>
    <property type="match status" value="1"/>
</dbReference>
<dbReference type="GO" id="GO:0005524">
    <property type="term" value="F:ATP binding"/>
    <property type="evidence" value="ECO:0007669"/>
    <property type="project" value="UniProtKB-KW"/>
</dbReference>
<keyword evidence="12" id="KW-0460">Magnesium</keyword>
<dbReference type="OrthoDB" id="416741at2759"/>
<feature type="domain" description="RNase III" evidence="19">
    <location>
        <begin position="1240"/>
        <end position="1403"/>
    </location>
</feature>
<evidence type="ECO:0000256" key="1">
    <source>
        <dbReference type="ARBA" id="ARBA00001936"/>
    </source>
</evidence>
<evidence type="ECO:0000256" key="16">
    <source>
        <dbReference type="ARBA" id="ARBA00035116"/>
    </source>
</evidence>
<dbReference type="PROSITE" id="PS00517">
    <property type="entry name" value="RNASE_3_1"/>
    <property type="match status" value="2"/>
</dbReference>
<comment type="cofactor">
    <cofactor evidence="1">
        <name>Mn(2+)</name>
        <dbReference type="ChEBI" id="CHEBI:29035"/>
    </cofactor>
</comment>
<feature type="region of interest" description="Disordered" evidence="18">
    <location>
        <begin position="1"/>
        <end position="46"/>
    </location>
</feature>
<evidence type="ECO:0000256" key="7">
    <source>
        <dbReference type="ARBA" id="ARBA00022741"/>
    </source>
</evidence>
<evidence type="ECO:0000256" key="17">
    <source>
        <dbReference type="PROSITE-ProRule" id="PRU00657"/>
    </source>
</evidence>
<dbReference type="FunFam" id="1.10.1520.10:FF:000015">
    <property type="entry name" value="Dicer-like protein 1"/>
    <property type="match status" value="1"/>
</dbReference>
<evidence type="ECO:0000313" key="24">
    <source>
        <dbReference type="EMBL" id="ORY62880.1"/>
    </source>
</evidence>
<keyword evidence="15" id="KW-0464">Manganese</keyword>
<sequence>MADEYKVASDDDDPSLNSEKDRHSDDEPGNPAKNEAKPRKVTERRRADISHFHQWARDEQLRRNRSALSAATSGSRSASWLDTVNTAHNRIIDSPREYQVELLERAKEKNIIAVLATGSGKTLIAAMLIRHIIEQELVDRDAKRTPRICFFLVDKVSLVLQQHKVLKDNLDHNVSMLHGDFAGAISTHSYWRQQLDGNMAIVCTAAILLNCLHYSYITMDQINLLIFDEAHHTKKNHPYARIIKDFYAKVEEDGHRRPRIFGMTASPIDAKTDLATAAAQLEGLLQSEIATVADPSIMKQKRILDTRVEELVEYGLAPFTFETALWQRLNALVGENKAFTKLFTFSKECTRDLGRWCSDRMWQLCLTPEEILKIKARAERDLMGSNVERPMAFIDATTTAIQDAHEVILNHSLAEPQLTYEYLSHKVISLIGIFRKHFNPFTDKCIVFVEQRLTANLLADLLKHPSLGLSFVKPGALVGSGNGETGEQLGMSYKHQLLAVKQFRDGELNCLLATSIAEEGLDIPDCNMIIRFDLYNTMIQYIQSKGRARKKDSKYFHMVEIGNQENIQRVLDNQEKEDRLRDFCLALPEDRQLRGNDFDMDYFLSKEKSHRAYVIPSTGAKLTYKISISVLASFVASLECPPDVYPLAEYVVKSVGSEFQGEVILPDGAPIKSALGRRAGSKQIAKCSAAFEMCLKLRKEKAIDEHLQSTFKKWLPTMRNAHLAISSKKKTEYNMRIKPDIWSHRGFPETLFVAVLKLLSPAALGQSSRPLAILTRKPLPRLNRFPLFFGNHSSSLTECVSLSSTMATSADDVREFTEFTLRMFKDVFSKEYKSEPEKLPYYIAPVQKEHEFDLECIDDARPLLDWECLHMLRKTGDLNWEGQSDDIWKDRFVTDPHDGSRKFYTFGRKEGIQPTDPQVPGACRTNGKRKKGGNNMPDDIWNYSVSLWANSRARIQRRDDLPVVEAQFIPLRRNLLDDFEKTVKQENQCYLVFETLRISALPIEYVAMAYNLPAIMYRLESNLIALDACKELGLDIRADLALEAMTKDSDSTEEYAEEQANLQKATGHNYERLEFLGDSFLKLSTTISLFSQVPEGDEFRYHVDRMVLVCNRNLFNQALELKIEEYIRSKSFDRRNWYPDGLELLKGKKNTSILGKKGAGKGFHTLGDKSIADVCEALIGAAYLSTYKRDQSDFNLAIKAVTKFVKHKYHTMTTYEEFYKSYNVPAWQVAEPTAVHLNLAKKMEERLGYKFAHPRLLRSAFTHPSYSSTYEHIPHYQRLEFLGDALLDMVCVDFLFHRYLGADPQWLTEHKMAMVSNQFLGCLCVSLGLHRHLVHMSGALPHEISAYVTSITEAREHAEHEAESNKQDRAAYARNFWVEAPKPPKCLPDIIESYIGAVFVDSKYDYSQVQRFFDAEIVPYFENIHLYDTYAKNHPVTFLTNVLQLRYHCANWRLLIEETVGGAFGSGISVTDTEVICGVMVHGQVREHAIAASGRHAKIDAAKKLVASLDGVKLHEFKEKFQCDCTYEDAEKADLLVHGTAI</sequence>
<keyword evidence="7" id="KW-0547">Nucleotide-binding</keyword>
<dbReference type="PROSITE" id="PS50142">
    <property type="entry name" value="RNASE_3_2"/>
    <property type="match status" value="2"/>
</dbReference>
<evidence type="ECO:0000256" key="18">
    <source>
        <dbReference type="SAM" id="MobiDB-lite"/>
    </source>
</evidence>
<keyword evidence="25" id="KW-1185">Reference proteome</keyword>
<dbReference type="SMART" id="SM00487">
    <property type="entry name" value="DEXDc"/>
    <property type="match status" value="1"/>
</dbReference>
<dbReference type="RefSeq" id="XP_040714537.1">
    <property type="nucleotide sequence ID" value="XM_040856185.1"/>
</dbReference>
<evidence type="ECO:0000259" key="20">
    <source>
        <dbReference type="PROSITE" id="PS50821"/>
    </source>
</evidence>
<dbReference type="InterPro" id="IPR000999">
    <property type="entry name" value="RNase_III_dom"/>
</dbReference>
<evidence type="ECO:0000256" key="6">
    <source>
        <dbReference type="ARBA" id="ARBA00022737"/>
    </source>
</evidence>